<feature type="compositionally biased region" description="Basic and acidic residues" evidence="4">
    <location>
        <begin position="408"/>
        <end position="430"/>
    </location>
</feature>
<feature type="signal peptide" evidence="6">
    <location>
        <begin position="1"/>
        <end position="22"/>
    </location>
</feature>
<feature type="chain" id="PRO_5028190514" evidence="6">
    <location>
        <begin position="23"/>
        <end position="492"/>
    </location>
</feature>
<dbReference type="OrthoDB" id="10028417at2759"/>
<evidence type="ECO:0000256" key="4">
    <source>
        <dbReference type="SAM" id="MobiDB-lite"/>
    </source>
</evidence>
<evidence type="ECO:0000256" key="3">
    <source>
        <dbReference type="ARBA" id="ARBA00022737"/>
    </source>
</evidence>
<dbReference type="GeneID" id="109474468"/>
<keyword evidence="3" id="KW-0677">Repeat</keyword>
<dbReference type="AlphaFoldDB" id="A0A6P4ZGX4"/>
<sequence length="492" mass="54329">MKVGTLLLLIALTYLWPGGSHCLPAGCKIRKRKVPFLSTTVDCKYQGLTTFPHDIPPNADRADLLYNAIRTVTSLPYLPQLYSLDLSDNSIETIVWETLCNLPALGVLYLRRNRLQYVQLSTVIDHLPKLRQVYLSNNKIVSCSLYDVGWPHVTTAFFRWNPAPCDCLYTGGLPVETCMDRGQVNTRCSSCSVCYFVSGRRREDLYCKSPDKTSQLSSANVSTYLAECERRMSMTRAATTEMDTTRAITTAEAQCTLQGHGMDTSISNDKLNPLHLTRKATSTTATVSVKTDAFTNASHPSTTKISHNKYSSATVPTQATQTGIKKSSPSPKVSKDQELPIPVYVSIVAFECLLALLFISCFFRLLMKKRSKMGCNRCQEVNVGRPSIPLQQIFPPVPQSSIQPTGGFDHEGLAVPDGDQHTTESEHDHSTSGPPSTTAAPCGLYAPPTDADSANGIAYTDRPSQTTSRMRSKQGHKQEYTLFIFKQQVSDN</sequence>
<evidence type="ECO:0000256" key="5">
    <source>
        <dbReference type="SAM" id="Phobius"/>
    </source>
</evidence>
<keyword evidence="7" id="KW-1185">Reference proteome</keyword>
<gene>
    <name evidence="8" type="primary">LOC109474468</name>
</gene>
<evidence type="ECO:0000256" key="6">
    <source>
        <dbReference type="SAM" id="SignalP"/>
    </source>
</evidence>
<dbReference type="RefSeq" id="XP_019630322.1">
    <property type="nucleotide sequence ID" value="XM_019774763.1"/>
</dbReference>
<feature type="region of interest" description="Disordered" evidence="4">
    <location>
        <begin position="393"/>
        <end position="475"/>
    </location>
</feature>
<keyword evidence="5" id="KW-1133">Transmembrane helix</keyword>
<organism evidence="7 8">
    <name type="scientific">Branchiostoma belcheri</name>
    <name type="common">Amphioxus</name>
    <dbReference type="NCBI Taxonomy" id="7741"/>
    <lineage>
        <taxon>Eukaryota</taxon>
        <taxon>Metazoa</taxon>
        <taxon>Chordata</taxon>
        <taxon>Cephalochordata</taxon>
        <taxon>Leptocardii</taxon>
        <taxon>Amphioxiformes</taxon>
        <taxon>Branchiostomatidae</taxon>
        <taxon>Branchiostoma</taxon>
    </lineage>
</organism>
<keyword evidence="2 6" id="KW-0732">Signal</keyword>
<dbReference type="InterPro" id="IPR001611">
    <property type="entry name" value="Leu-rich_rpt"/>
</dbReference>
<feature type="compositionally biased region" description="Polar residues" evidence="4">
    <location>
        <begin position="297"/>
        <end position="324"/>
    </location>
</feature>
<evidence type="ECO:0000256" key="2">
    <source>
        <dbReference type="ARBA" id="ARBA00022729"/>
    </source>
</evidence>
<keyword evidence="1" id="KW-0433">Leucine-rich repeat</keyword>
<dbReference type="Proteomes" id="UP000515135">
    <property type="component" value="Unplaced"/>
</dbReference>
<dbReference type="Pfam" id="PF13855">
    <property type="entry name" value="LRR_8"/>
    <property type="match status" value="1"/>
</dbReference>
<feature type="region of interest" description="Disordered" evidence="4">
    <location>
        <begin position="297"/>
        <end position="336"/>
    </location>
</feature>
<reference evidence="8" key="1">
    <citation type="submission" date="2025-08" db="UniProtKB">
        <authorList>
            <consortium name="RefSeq"/>
        </authorList>
    </citation>
    <scope>IDENTIFICATION</scope>
    <source>
        <tissue evidence="8">Gonad</tissue>
    </source>
</reference>
<evidence type="ECO:0000256" key="1">
    <source>
        <dbReference type="ARBA" id="ARBA00022614"/>
    </source>
</evidence>
<dbReference type="InterPro" id="IPR050541">
    <property type="entry name" value="LRR_TM_domain-containing"/>
</dbReference>
<dbReference type="Gene3D" id="3.80.10.10">
    <property type="entry name" value="Ribonuclease Inhibitor"/>
    <property type="match status" value="1"/>
</dbReference>
<dbReference type="SUPFAM" id="SSF52058">
    <property type="entry name" value="L domain-like"/>
    <property type="match status" value="1"/>
</dbReference>
<evidence type="ECO:0000313" key="8">
    <source>
        <dbReference type="RefSeq" id="XP_019630322.1"/>
    </source>
</evidence>
<evidence type="ECO:0000313" key="7">
    <source>
        <dbReference type="Proteomes" id="UP000515135"/>
    </source>
</evidence>
<dbReference type="PANTHER" id="PTHR24369:SF210">
    <property type="entry name" value="CHAOPTIN-RELATED"/>
    <property type="match status" value="1"/>
</dbReference>
<keyword evidence="5" id="KW-0472">Membrane</keyword>
<feature type="transmembrane region" description="Helical" evidence="5">
    <location>
        <begin position="343"/>
        <end position="367"/>
    </location>
</feature>
<protein>
    <submittedName>
        <fullName evidence="8">Uncharacterized protein LOC109474468</fullName>
    </submittedName>
</protein>
<dbReference type="GO" id="GO:0005886">
    <property type="term" value="C:plasma membrane"/>
    <property type="evidence" value="ECO:0007669"/>
    <property type="project" value="TreeGrafter"/>
</dbReference>
<name>A0A6P4ZGX4_BRABE</name>
<dbReference type="PANTHER" id="PTHR24369">
    <property type="entry name" value="ANTIGEN BSP, PUTATIVE-RELATED"/>
    <property type="match status" value="1"/>
</dbReference>
<proteinExistence type="predicted"/>
<dbReference type="KEGG" id="bbel:109474468"/>
<dbReference type="InterPro" id="IPR032675">
    <property type="entry name" value="LRR_dom_sf"/>
</dbReference>
<keyword evidence="5" id="KW-0812">Transmembrane</keyword>
<accession>A0A6P4ZGX4</accession>